<feature type="signal peptide" evidence="1">
    <location>
        <begin position="1"/>
        <end position="18"/>
    </location>
</feature>
<dbReference type="Proteomes" id="UP001283361">
    <property type="component" value="Unassembled WGS sequence"/>
</dbReference>
<sequence length="178" mass="20557">MMDCIFLLISCFATILLLFQKENPEAKIGFTKFTLLRPKTVRLIGRGTPETCACMYCLNVRLKNEVLNKTMSSNLEDFRMPPETKMLDLLLCEKMDSGWHQPLCLEGKCVTCGSPAEYIGSKFQRYMDSPVNWQHWERVSQDGRTRLELVFKSGKLRDLLKEFIKKDIMQPSQGSTFV</sequence>
<protein>
    <submittedName>
        <fullName evidence="2">Uncharacterized protein</fullName>
    </submittedName>
</protein>
<evidence type="ECO:0000313" key="3">
    <source>
        <dbReference type="Proteomes" id="UP001283361"/>
    </source>
</evidence>
<keyword evidence="1" id="KW-0732">Signal</keyword>
<keyword evidence="3" id="KW-1185">Reference proteome</keyword>
<evidence type="ECO:0000313" key="2">
    <source>
        <dbReference type="EMBL" id="KAK3766243.1"/>
    </source>
</evidence>
<name>A0AAE1DEA5_9GAST</name>
<accession>A0AAE1DEA5</accession>
<evidence type="ECO:0000256" key="1">
    <source>
        <dbReference type="SAM" id="SignalP"/>
    </source>
</evidence>
<dbReference type="EMBL" id="JAWDGP010004245">
    <property type="protein sequence ID" value="KAK3766243.1"/>
    <property type="molecule type" value="Genomic_DNA"/>
</dbReference>
<proteinExistence type="predicted"/>
<comment type="caution">
    <text evidence="2">The sequence shown here is derived from an EMBL/GenBank/DDBJ whole genome shotgun (WGS) entry which is preliminary data.</text>
</comment>
<organism evidence="2 3">
    <name type="scientific">Elysia crispata</name>
    <name type="common">lettuce slug</name>
    <dbReference type="NCBI Taxonomy" id="231223"/>
    <lineage>
        <taxon>Eukaryota</taxon>
        <taxon>Metazoa</taxon>
        <taxon>Spiralia</taxon>
        <taxon>Lophotrochozoa</taxon>
        <taxon>Mollusca</taxon>
        <taxon>Gastropoda</taxon>
        <taxon>Heterobranchia</taxon>
        <taxon>Euthyneura</taxon>
        <taxon>Panpulmonata</taxon>
        <taxon>Sacoglossa</taxon>
        <taxon>Placobranchoidea</taxon>
        <taxon>Plakobranchidae</taxon>
        <taxon>Elysia</taxon>
    </lineage>
</organism>
<feature type="chain" id="PRO_5042267992" evidence="1">
    <location>
        <begin position="19"/>
        <end position="178"/>
    </location>
</feature>
<dbReference type="AlphaFoldDB" id="A0AAE1DEA5"/>
<gene>
    <name evidence="2" type="ORF">RRG08_057525</name>
</gene>
<reference evidence="2" key="1">
    <citation type="journal article" date="2023" name="G3 (Bethesda)">
        <title>A reference genome for the long-term kleptoplast-retaining sea slug Elysia crispata morphotype clarki.</title>
        <authorList>
            <person name="Eastman K.E."/>
            <person name="Pendleton A.L."/>
            <person name="Shaikh M.A."/>
            <person name="Suttiyut T."/>
            <person name="Ogas R."/>
            <person name="Tomko P."/>
            <person name="Gavelis G."/>
            <person name="Widhalm J.R."/>
            <person name="Wisecaver J.H."/>
        </authorList>
    </citation>
    <scope>NUCLEOTIDE SEQUENCE</scope>
    <source>
        <strain evidence="2">ECLA1</strain>
    </source>
</reference>